<evidence type="ECO:0008006" key="2">
    <source>
        <dbReference type="Google" id="ProtNLM"/>
    </source>
</evidence>
<dbReference type="EMBL" id="FPIB01000026">
    <property type="protein sequence ID" value="SFV91032.1"/>
    <property type="molecule type" value="Genomic_DNA"/>
</dbReference>
<dbReference type="AlphaFoldDB" id="A0A1W1EAQ1"/>
<reference evidence="1" key="1">
    <citation type="submission" date="2016-10" db="EMBL/GenBank/DDBJ databases">
        <authorList>
            <person name="de Groot N.N."/>
        </authorList>
    </citation>
    <scope>NUCLEOTIDE SEQUENCE</scope>
</reference>
<evidence type="ECO:0000313" key="1">
    <source>
        <dbReference type="EMBL" id="SFV91032.1"/>
    </source>
</evidence>
<organism evidence="1">
    <name type="scientific">hydrothermal vent metagenome</name>
    <dbReference type="NCBI Taxonomy" id="652676"/>
    <lineage>
        <taxon>unclassified sequences</taxon>
        <taxon>metagenomes</taxon>
        <taxon>ecological metagenomes</taxon>
    </lineage>
</organism>
<protein>
    <recommendedName>
        <fullName evidence="2">Tetratricopeptide repeat protein</fullName>
    </recommendedName>
</protein>
<accession>A0A1W1EAQ1</accession>
<sequence length="193" mass="21983">MSKVNPNRLLQRAEEEFLQGDFHMALQMYGLLLKDYPGMDEAKVGVYLSDLATESAEEAQALFDYYQLIKEERENAADIIDGLIESLASTKTQLNELLIDPLQEQMEYGEGIRYSDFLDLVKSRGSFKKAFEDIMFSTKVVITDKDQFIDFVTRLAEEGFDEMALNYLDATTSLFGNDQDVLALYHVVKGSKQ</sequence>
<proteinExistence type="predicted"/>
<gene>
    <name evidence="1" type="ORF">MNB_SV-4-586</name>
</gene>
<name>A0A1W1EAQ1_9ZZZZ</name>